<feature type="non-terminal residue" evidence="1">
    <location>
        <position position="1"/>
    </location>
</feature>
<organism evidence="1">
    <name type="scientific">Graphocephala atropunctata</name>
    <dbReference type="NCBI Taxonomy" id="36148"/>
    <lineage>
        <taxon>Eukaryota</taxon>
        <taxon>Metazoa</taxon>
        <taxon>Ecdysozoa</taxon>
        <taxon>Arthropoda</taxon>
        <taxon>Hexapoda</taxon>
        <taxon>Insecta</taxon>
        <taxon>Pterygota</taxon>
        <taxon>Neoptera</taxon>
        <taxon>Paraneoptera</taxon>
        <taxon>Hemiptera</taxon>
        <taxon>Auchenorrhyncha</taxon>
        <taxon>Membracoidea</taxon>
        <taxon>Cicadellidae</taxon>
        <taxon>Cicadellinae</taxon>
        <taxon>Cicadellini</taxon>
        <taxon>Graphocephala</taxon>
    </lineage>
</organism>
<sequence length="120" mass="13793">NLLVGLAVSDINTLEKKGRAQRLAKQADLLSLVEMAVYQLSLFLWLPRRLTEFARRHVDDLSNLVIEPGKPPVRPYKFLPKQLRQAVIDVVNKKKKNVGSVEESLHVILESDSLYECWRE</sequence>
<accession>A0A1B6L6X7</accession>
<dbReference type="EMBL" id="GEBQ01020713">
    <property type="protein sequence ID" value="JAT19264.1"/>
    <property type="molecule type" value="Transcribed_RNA"/>
</dbReference>
<proteinExistence type="predicted"/>
<protein>
    <submittedName>
        <fullName evidence="1">Uncharacterized protein</fullName>
    </submittedName>
</protein>
<reference evidence="1" key="1">
    <citation type="submission" date="2015-11" db="EMBL/GenBank/DDBJ databases">
        <title>De novo transcriptome assembly of four potential Pierce s Disease insect vectors from Arizona vineyards.</title>
        <authorList>
            <person name="Tassone E.E."/>
        </authorList>
    </citation>
    <scope>NUCLEOTIDE SEQUENCE</scope>
</reference>
<evidence type="ECO:0000313" key="1">
    <source>
        <dbReference type="EMBL" id="JAT19264.1"/>
    </source>
</evidence>
<dbReference type="AlphaFoldDB" id="A0A1B6L6X7"/>
<gene>
    <name evidence="1" type="ORF">g.34132</name>
</gene>
<name>A0A1B6L6X7_9HEMI</name>